<dbReference type="GeneID" id="63684628"/>
<dbReference type="STRING" id="1858805.M5GH07"/>
<dbReference type="RefSeq" id="XP_040633302.1">
    <property type="nucleotide sequence ID" value="XM_040769566.1"/>
</dbReference>
<sequence length="486" mass="54732">MSPNWTSTNTEGGDEPIDVLLADLLRSLQANREAQEADAKRRLEWEAAVEARYKARIAEMDIRFASLQQQVDALKRALGAEGLSGATTGDVPTSSAGPLLARQRAPMSPLSTAALGLRPLQPMPPDAIQPHTLFNPGGHTMGVLASVLGKRPHPTSEIDPNPPAPAQTFWTSLDNVTAELTRYQMEAWQQMKARRKRDSRPSTIQTATRVHLLRVMGLSSDKVLPPSHVEGEPNRPGEPIRWVWDKTQKQSAHNAKMKERFITDLQRSRALYPLVREEDFAFATLERAFDQAFITLRRKARSQAGLTPETEEQRLEKKSKRARRANRKKTKLGHRVAARGLVPAFRDKAFDRAMELGMMSSESSDSEEEDADGVQEESMEGEEAEKERTFRVRGLPWRSQRLKAFYAALDEADCKDHRNRPRRGSGRKERKQGKDKEGAEGKVPPGVGGWMVSKRWGRDEQEEEEELDWSKLCELGEESDNEEGEQ</sequence>
<dbReference type="OrthoDB" id="3358418at2759"/>
<feature type="compositionally biased region" description="Acidic residues" evidence="1">
    <location>
        <begin position="364"/>
        <end position="384"/>
    </location>
</feature>
<proteinExistence type="predicted"/>
<feature type="region of interest" description="Disordered" evidence="1">
    <location>
        <begin position="300"/>
        <end position="333"/>
    </location>
</feature>
<feature type="region of interest" description="Disordered" evidence="1">
    <location>
        <begin position="359"/>
        <end position="389"/>
    </location>
</feature>
<evidence type="ECO:0000313" key="3">
    <source>
        <dbReference type="Proteomes" id="UP000030653"/>
    </source>
</evidence>
<keyword evidence="3" id="KW-1185">Reference proteome</keyword>
<feature type="compositionally biased region" description="Acidic residues" evidence="1">
    <location>
        <begin position="475"/>
        <end position="486"/>
    </location>
</feature>
<dbReference type="Proteomes" id="UP000030653">
    <property type="component" value="Unassembled WGS sequence"/>
</dbReference>
<accession>M5GH07</accession>
<name>M5GH07_DACPD</name>
<evidence type="ECO:0000256" key="1">
    <source>
        <dbReference type="SAM" id="MobiDB-lite"/>
    </source>
</evidence>
<dbReference type="AlphaFoldDB" id="M5GH07"/>
<feature type="compositionally biased region" description="Basic residues" evidence="1">
    <location>
        <begin position="317"/>
        <end position="333"/>
    </location>
</feature>
<dbReference type="EMBL" id="JH795855">
    <property type="protein sequence ID" value="EJU06408.1"/>
    <property type="molecule type" value="Genomic_DNA"/>
</dbReference>
<gene>
    <name evidence="2" type="ORF">DACRYDRAFT_113120</name>
</gene>
<feature type="region of interest" description="Disordered" evidence="1">
    <location>
        <begin position="408"/>
        <end position="486"/>
    </location>
</feature>
<feature type="compositionally biased region" description="Basic residues" evidence="1">
    <location>
        <begin position="417"/>
        <end position="431"/>
    </location>
</feature>
<reference evidence="2 3" key="1">
    <citation type="journal article" date="2012" name="Science">
        <title>The Paleozoic origin of enzymatic lignin decomposition reconstructed from 31 fungal genomes.</title>
        <authorList>
            <person name="Floudas D."/>
            <person name="Binder M."/>
            <person name="Riley R."/>
            <person name="Barry K."/>
            <person name="Blanchette R.A."/>
            <person name="Henrissat B."/>
            <person name="Martinez A.T."/>
            <person name="Otillar R."/>
            <person name="Spatafora J.W."/>
            <person name="Yadav J.S."/>
            <person name="Aerts A."/>
            <person name="Benoit I."/>
            <person name="Boyd A."/>
            <person name="Carlson A."/>
            <person name="Copeland A."/>
            <person name="Coutinho P.M."/>
            <person name="de Vries R.P."/>
            <person name="Ferreira P."/>
            <person name="Findley K."/>
            <person name="Foster B."/>
            <person name="Gaskell J."/>
            <person name="Glotzer D."/>
            <person name="Gorecki P."/>
            <person name="Heitman J."/>
            <person name="Hesse C."/>
            <person name="Hori C."/>
            <person name="Igarashi K."/>
            <person name="Jurgens J.A."/>
            <person name="Kallen N."/>
            <person name="Kersten P."/>
            <person name="Kohler A."/>
            <person name="Kuees U."/>
            <person name="Kumar T.K.A."/>
            <person name="Kuo A."/>
            <person name="LaButti K."/>
            <person name="Larrondo L.F."/>
            <person name="Lindquist E."/>
            <person name="Ling A."/>
            <person name="Lombard V."/>
            <person name="Lucas S."/>
            <person name="Lundell T."/>
            <person name="Martin R."/>
            <person name="McLaughlin D.J."/>
            <person name="Morgenstern I."/>
            <person name="Morin E."/>
            <person name="Murat C."/>
            <person name="Nagy L.G."/>
            <person name="Nolan M."/>
            <person name="Ohm R.A."/>
            <person name="Patyshakuliyeva A."/>
            <person name="Rokas A."/>
            <person name="Ruiz-Duenas F.J."/>
            <person name="Sabat G."/>
            <person name="Salamov A."/>
            <person name="Samejima M."/>
            <person name="Schmutz J."/>
            <person name="Slot J.C."/>
            <person name="St John F."/>
            <person name="Stenlid J."/>
            <person name="Sun H."/>
            <person name="Sun S."/>
            <person name="Syed K."/>
            <person name="Tsang A."/>
            <person name="Wiebenga A."/>
            <person name="Young D."/>
            <person name="Pisabarro A."/>
            <person name="Eastwood D.C."/>
            <person name="Martin F."/>
            <person name="Cullen D."/>
            <person name="Grigoriev I.V."/>
            <person name="Hibbett D.S."/>
        </authorList>
    </citation>
    <scope>NUCLEOTIDE SEQUENCE [LARGE SCALE GENOMIC DNA]</scope>
    <source>
        <strain evidence="2 3">DJM-731 SS1</strain>
    </source>
</reference>
<dbReference type="HOGENOM" id="CLU_032495_0_0_1"/>
<protein>
    <submittedName>
        <fullName evidence="2">Uncharacterized protein</fullName>
    </submittedName>
</protein>
<evidence type="ECO:0000313" key="2">
    <source>
        <dbReference type="EMBL" id="EJU06408.1"/>
    </source>
</evidence>
<organism evidence="2 3">
    <name type="scientific">Dacryopinax primogenitus (strain DJM 731)</name>
    <name type="common">Brown rot fungus</name>
    <dbReference type="NCBI Taxonomy" id="1858805"/>
    <lineage>
        <taxon>Eukaryota</taxon>
        <taxon>Fungi</taxon>
        <taxon>Dikarya</taxon>
        <taxon>Basidiomycota</taxon>
        <taxon>Agaricomycotina</taxon>
        <taxon>Dacrymycetes</taxon>
        <taxon>Dacrymycetales</taxon>
        <taxon>Dacrymycetaceae</taxon>
        <taxon>Dacryopinax</taxon>
    </lineage>
</organism>